<dbReference type="PROSITE" id="PS51257">
    <property type="entry name" value="PROKAR_LIPOPROTEIN"/>
    <property type="match status" value="1"/>
</dbReference>
<accession>A0ABU3D4M3</accession>
<comment type="subcellular location">
    <subcellularLocation>
        <location evidence="1">Cell outer membrane</location>
    </subcellularLocation>
</comment>
<feature type="domain" description="RagB/SusD" evidence="6">
    <location>
        <begin position="311"/>
        <end position="464"/>
    </location>
</feature>
<dbReference type="CDD" id="cd08977">
    <property type="entry name" value="SusD"/>
    <property type="match status" value="1"/>
</dbReference>
<evidence type="ECO:0000259" key="7">
    <source>
        <dbReference type="Pfam" id="PF14322"/>
    </source>
</evidence>
<proteinExistence type="inferred from homology"/>
<comment type="similarity">
    <text evidence="2">Belongs to the SusD family.</text>
</comment>
<evidence type="ECO:0000313" key="8">
    <source>
        <dbReference type="EMBL" id="MDT0676483.1"/>
    </source>
</evidence>
<dbReference type="Gene3D" id="1.25.40.390">
    <property type="match status" value="1"/>
</dbReference>
<dbReference type="EMBL" id="JAVRHK010000004">
    <property type="protein sequence ID" value="MDT0676483.1"/>
    <property type="molecule type" value="Genomic_DNA"/>
</dbReference>
<evidence type="ECO:0000256" key="2">
    <source>
        <dbReference type="ARBA" id="ARBA00006275"/>
    </source>
</evidence>
<evidence type="ECO:0000256" key="5">
    <source>
        <dbReference type="ARBA" id="ARBA00023237"/>
    </source>
</evidence>
<keyword evidence="3" id="KW-0732">Signal</keyword>
<evidence type="ECO:0000313" key="9">
    <source>
        <dbReference type="Proteomes" id="UP001262582"/>
    </source>
</evidence>
<evidence type="ECO:0000256" key="3">
    <source>
        <dbReference type="ARBA" id="ARBA00022729"/>
    </source>
</evidence>
<dbReference type="Pfam" id="PF14322">
    <property type="entry name" value="SusD-like_3"/>
    <property type="match status" value="1"/>
</dbReference>
<evidence type="ECO:0000256" key="4">
    <source>
        <dbReference type="ARBA" id="ARBA00023136"/>
    </source>
</evidence>
<dbReference type="RefSeq" id="WP_311502827.1">
    <property type="nucleotide sequence ID" value="NZ_JAVRHK010000004.1"/>
</dbReference>
<evidence type="ECO:0000259" key="6">
    <source>
        <dbReference type="Pfam" id="PF07980"/>
    </source>
</evidence>
<name>A0ABU3D4M3_9FLAO</name>
<evidence type="ECO:0000256" key="1">
    <source>
        <dbReference type="ARBA" id="ARBA00004442"/>
    </source>
</evidence>
<protein>
    <submittedName>
        <fullName evidence="8">RagB/SusD family nutrient uptake outer membrane protein</fullName>
    </submittedName>
</protein>
<dbReference type="InterPro" id="IPR033985">
    <property type="entry name" value="SusD-like_N"/>
</dbReference>
<dbReference type="InterPro" id="IPR011990">
    <property type="entry name" value="TPR-like_helical_dom_sf"/>
</dbReference>
<dbReference type="Proteomes" id="UP001262582">
    <property type="component" value="Unassembled WGS sequence"/>
</dbReference>
<keyword evidence="9" id="KW-1185">Reference proteome</keyword>
<dbReference type="SUPFAM" id="SSF48452">
    <property type="entry name" value="TPR-like"/>
    <property type="match status" value="1"/>
</dbReference>
<sequence length="464" mass="53210">MKSTIYKGNFILLMSIWIFASCESFVEVEIPNDKMVTETVFASEETAQSAMQGIYYELFNTGFSGGTTNSITVLGGLSADILEPISTNNTTLIQFQENEIFTENSGVLGIWNSAYNIIYLVNNLLEGIENSEGLSDSFKHRLEGEARFIRAFTYFYLVNLYENIPLVLSTDYDENSLISQAPESEIYEQIVLDLNRAREILTKDYLRDERFYANYYAATALMARVKLYQEQYSEAAILSSEVIDANDLYDLVNLDEVFLKNSQEAIWQISPAGRGNILTWTAEGSTFIGSSFSSIKLRPEFVGSFSQEDLRREKWIGSFLSETRDFDYVYKYKDRSSIDNITEYGMVLRLAEQYLIRAEARIGMGEFWAAIEDIDRIRERAGLNLISEANPDISPQELQNLIIEERRRELFAEWGHRWLDLKRLNIASEVLSSKSSGWEETDVLYPIPAQERSKNPNLEQNQGY</sequence>
<comment type="caution">
    <text evidence="8">The sequence shown here is derived from an EMBL/GenBank/DDBJ whole genome shotgun (WGS) entry which is preliminary data.</text>
</comment>
<reference evidence="8 9" key="1">
    <citation type="submission" date="2023-09" db="EMBL/GenBank/DDBJ databases">
        <authorList>
            <person name="Rey-Velasco X."/>
        </authorList>
    </citation>
    <scope>NUCLEOTIDE SEQUENCE [LARGE SCALE GENOMIC DNA]</scope>
    <source>
        <strain evidence="8 9">F117</strain>
    </source>
</reference>
<dbReference type="Pfam" id="PF07980">
    <property type="entry name" value="SusD_RagB"/>
    <property type="match status" value="1"/>
</dbReference>
<gene>
    <name evidence="8" type="ORF">RM539_07805</name>
</gene>
<keyword evidence="5" id="KW-0998">Cell outer membrane</keyword>
<keyword evidence="4" id="KW-0472">Membrane</keyword>
<feature type="domain" description="SusD-like N-terminal" evidence="7">
    <location>
        <begin position="87"/>
        <end position="227"/>
    </location>
</feature>
<organism evidence="8 9">
    <name type="scientific">Autumnicola musiva</name>
    <dbReference type="NCBI Taxonomy" id="3075589"/>
    <lineage>
        <taxon>Bacteria</taxon>
        <taxon>Pseudomonadati</taxon>
        <taxon>Bacteroidota</taxon>
        <taxon>Flavobacteriia</taxon>
        <taxon>Flavobacteriales</taxon>
        <taxon>Flavobacteriaceae</taxon>
        <taxon>Autumnicola</taxon>
    </lineage>
</organism>
<dbReference type="InterPro" id="IPR012944">
    <property type="entry name" value="SusD_RagB_dom"/>
</dbReference>